<proteinExistence type="predicted"/>
<dbReference type="Proteomes" id="UP000193920">
    <property type="component" value="Unassembled WGS sequence"/>
</dbReference>
<feature type="domain" description="WH2" evidence="1">
    <location>
        <begin position="312"/>
        <end position="332"/>
    </location>
</feature>
<evidence type="ECO:0000313" key="3">
    <source>
        <dbReference type="Proteomes" id="UP000193920"/>
    </source>
</evidence>
<dbReference type="Gene3D" id="3.40.50.300">
    <property type="entry name" value="P-loop containing nucleotide triphosphate hydrolases"/>
    <property type="match status" value="1"/>
</dbReference>
<dbReference type="PROSITE" id="PS51082">
    <property type="entry name" value="WH2"/>
    <property type="match status" value="1"/>
</dbReference>
<dbReference type="PANTHER" id="PTHR32004">
    <property type="entry name" value="TRNA LIGASE"/>
    <property type="match status" value="1"/>
</dbReference>
<dbReference type="InterPro" id="IPR019039">
    <property type="entry name" value="T4-Rnl1-like_N"/>
</dbReference>
<dbReference type="AlphaFoldDB" id="A0A1Y2D4H4"/>
<dbReference type="PANTHER" id="PTHR32004:SF1">
    <property type="entry name" value="TRNA LIGASE"/>
    <property type="match status" value="1"/>
</dbReference>
<evidence type="ECO:0000259" key="1">
    <source>
        <dbReference type="PROSITE" id="PS51082"/>
    </source>
</evidence>
<dbReference type="GO" id="GO:0003779">
    <property type="term" value="F:actin binding"/>
    <property type="evidence" value="ECO:0007669"/>
    <property type="project" value="InterPro"/>
</dbReference>
<name>A0A1Y2D4H4_9FUNG</name>
<gene>
    <name evidence="2" type="ORF">LY90DRAFT_670120</name>
</gene>
<dbReference type="EMBL" id="MCOG01000087">
    <property type="protein sequence ID" value="ORY54173.1"/>
    <property type="molecule type" value="Genomic_DNA"/>
</dbReference>
<dbReference type="SUPFAM" id="SSF52540">
    <property type="entry name" value="P-loop containing nucleoside triphosphate hydrolases"/>
    <property type="match status" value="1"/>
</dbReference>
<sequence>MEKIIEFRNKTKQYPRLFRITRRIHPKTKKIIESFNIQESAFKKRNIIPFLARGIFINPEDNSVIVRGYDKFFNIGETEDTLWKNIEENTVGPFELTLKENGCIIFVSVYEDDLFVTSKHSFTSINNDGNLVPNNYSDLGEKWLDKYIKDKREQLKKFIKENNVTLVFELIDNDFEEHVLEYSKQEDGLYLHGINENTVEFKTWPSEKVNEVAKEFNLMPVKYQIYSDIHELKKFADSCNGYYNNKAIEGWVIRCKKQDGDTFFFKYKYEEPYLLYREWREVTKAYIDHKPVKCKYLKTYGYMEWIKQKYQTNKELFDGIKKKKGIIKLRKMYLDETNGGEYTGKTFEPVTKDNAKYKLILPIGIIGFGKTTVGRMLKILFDIGHIQSDNIQKKKPAPEFIANVCKEFDYKTIVMADKNNHLKRHRGELCEKLKEIYPNTLWIVALHWNIETVKERDILEFARERIEKRGENHQNLTPEKTANYPHIIKMFLNNYENLDIENNIEDSLIDEVIDVDFKEDSISIVKKIIKALNLEPKTDKELEDAFKQANELKSEIDAKAKKIDPLYYGIGMKYINCKELAMKYLKDYSDQHNEYIKDFEHLKFIIEEGNFLQREHVTIAHRKSDPIDMIKHYEALIGKTKQVMNFNNPDLEVYIHISSIVWTSNHAFIPVDKIESDKLYVKEEKSDNNNNNNESEKEEKKNDDELLYHITLASYGDVKPIECRNILQKINNYYKEHDNIKPEIINEEKLPLIDESYVIDDTNKDKENEIIHPKIVYQLLPSSIKNTTFMKPIKIVEGPDWKQLFFEPFKFKGYYTKFYY</sequence>
<organism evidence="2 3">
    <name type="scientific">Neocallimastix californiae</name>
    <dbReference type="NCBI Taxonomy" id="1754190"/>
    <lineage>
        <taxon>Eukaryota</taxon>
        <taxon>Fungi</taxon>
        <taxon>Fungi incertae sedis</taxon>
        <taxon>Chytridiomycota</taxon>
        <taxon>Chytridiomycota incertae sedis</taxon>
        <taxon>Neocallimastigomycetes</taxon>
        <taxon>Neocallimastigales</taxon>
        <taxon>Neocallimastigaceae</taxon>
        <taxon>Neocallimastix</taxon>
    </lineage>
</organism>
<reference evidence="2 3" key="1">
    <citation type="submission" date="2016-08" db="EMBL/GenBank/DDBJ databases">
        <title>A Parts List for Fungal Cellulosomes Revealed by Comparative Genomics.</title>
        <authorList>
            <consortium name="DOE Joint Genome Institute"/>
            <person name="Haitjema C.H."/>
            <person name="Gilmore S.P."/>
            <person name="Henske J.K."/>
            <person name="Solomon K.V."/>
            <person name="De Groot R."/>
            <person name="Kuo A."/>
            <person name="Mondo S.J."/>
            <person name="Salamov A.A."/>
            <person name="Labutti K."/>
            <person name="Zhao Z."/>
            <person name="Chiniquy J."/>
            <person name="Barry K."/>
            <person name="Brewer H.M."/>
            <person name="Purvine S.O."/>
            <person name="Wright A.T."/>
            <person name="Boxma B."/>
            <person name="Van Alen T."/>
            <person name="Hackstein J.H."/>
            <person name="Baker S.E."/>
            <person name="Grigoriev I.V."/>
            <person name="O'Malley M.A."/>
        </authorList>
    </citation>
    <scope>NUCLEOTIDE SEQUENCE [LARGE SCALE GENOMIC DNA]</scope>
    <source>
        <strain evidence="2 3">G1</strain>
    </source>
</reference>
<dbReference type="GO" id="GO:0005634">
    <property type="term" value="C:nucleus"/>
    <property type="evidence" value="ECO:0007669"/>
    <property type="project" value="TreeGrafter"/>
</dbReference>
<dbReference type="GO" id="GO:0003972">
    <property type="term" value="F:RNA ligase (ATP) activity"/>
    <property type="evidence" value="ECO:0007669"/>
    <property type="project" value="InterPro"/>
</dbReference>
<comment type="caution">
    <text evidence="2">The sequence shown here is derived from an EMBL/GenBank/DDBJ whole genome shotgun (WGS) entry which is preliminary data.</text>
</comment>
<dbReference type="GO" id="GO:0006388">
    <property type="term" value="P:tRNA splicing, via endonucleolytic cleavage and ligation"/>
    <property type="evidence" value="ECO:0007669"/>
    <property type="project" value="InterPro"/>
</dbReference>
<dbReference type="Pfam" id="PF09511">
    <property type="entry name" value="RNA_lig_T4_1"/>
    <property type="match status" value="1"/>
</dbReference>
<dbReference type="STRING" id="1754190.A0A1Y2D4H4"/>
<dbReference type="Pfam" id="PF08303">
    <property type="entry name" value="tRNA_lig_kinase"/>
    <property type="match status" value="1"/>
</dbReference>
<protein>
    <recommendedName>
        <fullName evidence="1">WH2 domain-containing protein</fullName>
    </recommendedName>
</protein>
<dbReference type="GO" id="GO:0005524">
    <property type="term" value="F:ATP binding"/>
    <property type="evidence" value="ECO:0007669"/>
    <property type="project" value="InterPro"/>
</dbReference>
<dbReference type="OrthoDB" id="276239at2759"/>
<evidence type="ECO:0000313" key="2">
    <source>
        <dbReference type="EMBL" id="ORY54173.1"/>
    </source>
</evidence>
<dbReference type="InterPro" id="IPR003124">
    <property type="entry name" value="WH2_dom"/>
</dbReference>
<dbReference type="InterPro" id="IPR015966">
    <property type="entry name" value="tRNA_lig_kin_fungi"/>
</dbReference>
<dbReference type="InterPro" id="IPR027417">
    <property type="entry name" value="P-loop_NTPase"/>
</dbReference>
<accession>A0A1Y2D4H4</accession>
<keyword evidence="3" id="KW-1185">Reference proteome</keyword>